<evidence type="ECO:0000313" key="1">
    <source>
        <dbReference type="EMBL" id="CAB0020331.1"/>
    </source>
</evidence>
<evidence type="ECO:0000313" key="2">
    <source>
        <dbReference type="Proteomes" id="UP000479000"/>
    </source>
</evidence>
<protein>
    <submittedName>
        <fullName evidence="1">Uncharacterized protein</fullName>
    </submittedName>
</protein>
<keyword evidence="2" id="KW-1185">Reference proteome</keyword>
<reference evidence="1 2" key="1">
    <citation type="submission" date="2020-02" db="EMBL/GenBank/DDBJ databases">
        <authorList>
            <person name="Ferguson B K."/>
        </authorList>
    </citation>
    <scope>NUCLEOTIDE SEQUENCE [LARGE SCALE GENOMIC DNA]</scope>
</reference>
<dbReference type="Proteomes" id="UP000479000">
    <property type="component" value="Unassembled WGS sequence"/>
</dbReference>
<gene>
    <name evidence="1" type="ORF">NTEN_LOCUS23922</name>
</gene>
<organism evidence="1 2">
    <name type="scientific">Nesidiocoris tenuis</name>
    <dbReference type="NCBI Taxonomy" id="355587"/>
    <lineage>
        <taxon>Eukaryota</taxon>
        <taxon>Metazoa</taxon>
        <taxon>Ecdysozoa</taxon>
        <taxon>Arthropoda</taxon>
        <taxon>Hexapoda</taxon>
        <taxon>Insecta</taxon>
        <taxon>Pterygota</taxon>
        <taxon>Neoptera</taxon>
        <taxon>Paraneoptera</taxon>
        <taxon>Hemiptera</taxon>
        <taxon>Heteroptera</taxon>
        <taxon>Panheteroptera</taxon>
        <taxon>Cimicomorpha</taxon>
        <taxon>Miridae</taxon>
        <taxon>Dicyphina</taxon>
        <taxon>Nesidiocoris</taxon>
    </lineage>
</organism>
<proteinExistence type="predicted"/>
<accession>A0A6H5HUA7</accession>
<dbReference type="AlphaFoldDB" id="A0A6H5HUA7"/>
<sequence length="98" mass="11784">MEVLCVIYAPLFEPSQIFFIQSHVVRNQTLFPTLLFLIQRFANFNFFVKFDVTSISTFHENQRFVEFNFSSNSQYLYYDQKTFFYNFFSPHHSATIPP</sequence>
<name>A0A6H5HUA7_9HEMI</name>
<dbReference type="EMBL" id="CADCXU010035235">
    <property type="protein sequence ID" value="CAB0020331.1"/>
    <property type="molecule type" value="Genomic_DNA"/>
</dbReference>